<gene>
    <name evidence="6" type="ORF">EVOR1521_LOCUS20462</name>
</gene>
<evidence type="ECO:0000313" key="6">
    <source>
        <dbReference type="EMBL" id="CAJ1396189.1"/>
    </source>
</evidence>
<dbReference type="Pfam" id="PF04791">
    <property type="entry name" value="LMBR1"/>
    <property type="match status" value="1"/>
</dbReference>
<keyword evidence="2 5" id="KW-0812">Transmembrane</keyword>
<evidence type="ECO:0000256" key="4">
    <source>
        <dbReference type="ARBA" id="ARBA00023136"/>
    </source>
</evidence>
<sequence>MACENSELVRRRGRWLVARTMEIYIQEVSALQFLPELSQPSRDRAAILAISFPFLSKAAIPVVSYTCEEWQSGDSMNLALVCGVGVAREMEVQVGFQIYIVSVLCFLGWFFLSIFGGVGLSAAPLDMILGFVDRPKPISEAAYQQRRKLVGLAAGVLLQRAEELQTRDAEGEEKKGKRSMWSSWQSGRALRQVRTDYNRFRCDVLLLEEEFEKIQVSKFNKGESLVVAVLKLCCGVVFALMSLAWVLQIVLCVLVPQLTGQAGPPFLNSLFALCEESGFYPLGVAVYACFIFYLLICVVKGCTKFGMRVAFLISIHPMRPQNTPLNSILFNVEMLLVSTAALVQFSQTVFNDYARLTEADVIFSAQIQRLRFYRFFFENHIFIITMLAVPGDLEKAWLRQLEKLRLFAGV</sequence>
<feature type="transmembrane region" description="Helical" evidence="5">
    <location>
        <begin position="278"/>
        <end position="299"/>
    </location>
</feature>
<evidence type="ECO:0000256" key="2">
    <source>
        <dbReference type="ARBA" id="ARBA00022692"/>
    </source>
</evidence>
<dbReference type="Proteomes" id="UP001178507">
    <property type="component" value="Unassembled WGS sequence"/>
</dbReference>
<keyword evidence="7" id="KW-1185">Reference proteome</keyword>
<keyword evidence="4 5" id="KW-0472">Membrane</keyword>
<dbReference type="InterPro" id="IPR006876">
    <property type="entry name" value="LMBR1-like_membr_prot"/>
</dbReference>
<evidence type="ECO:0000256" key="3">
    <source>
        <dbReference type="ARBA" id="ARBA00022989"/>
    </source>
</evidence>
<dbReference type="AlphaFoldDB" id="A0AA36J0E3"/>
<evidence type="ECO:0000256" key="1">
    <source>
        <dbReference type="ARBA" id="ARBA00004141"/>
    </source>
</evidence>
<dbReference type="PANTHER" id="PTHR31652:SF0">
    <property type="entry name" value="LIMR FAMILY PROTEIN DDB_G0283707-RELATED"/>
    <property type="match status" value="1"/>
</dbReference>
<proteinExistence type="predicted"/>
<keyword evidence="3 5" id="KW-1133">Transmembrane helix</keyword>
<organism evidence="6 7">
    <name type="scientific">Effrenium voratum</name>
    <dbReference type="NCBI Taxonomy" id="2562239"/>
    <lineage>
        <taxon>Eukaryota</taxon>
        <taxon>Sar</taxon>
        <taxon>Alveolata</taxon>
        <taxon>Dinophyceae</taxon>
        <taxon>Suessiales</taxon>
        <taxon>Symbiodiniaceae</taxon>
        <taxon>Effrenium</taxon>
    </lineage>
</organism>
<feature type="transmembrane region" description="Helical" evidence="5">
    <location>
        <begin position="225"/>
        <end position="258"/>
    </location>
</feature>
<dbReference type="EMBL" id="CAUJNA010003221">
    <property type="protein sequence ID" value="CAJ1396189.1"/>
    <property type="molecule type" value="Genomic_DNA"/>
</dbReference>
<comment type="subcellular location">
    <subcellularLocation>
        <location evidence="1">Membrane</location>
        <topology evidence="1">Multi-pass membrane protein</topology>
    </subcellularLocation>
</comment>
<feature type="transmembrane region" description="Helical" evidence="5">
    <location>
        <begin position="98"/>
        <end position="120"/>
    </location>
</feature>
<comment type="caution">
    <text evidence="6">The sequence shown here is derived from an EMBL/GenBank/DDBJ whole genome shotgun (WGS) entry which is preliminary data.</text>
</comment>
<evidence type="ECO:0000313" key="7">
    <source>
        <dbReference type="Proteomes" id="UP001178507"/>
    </source>
</evidence>
<evidence type="ECO:0000256" key="5">
    <source>
        <dbReference type="SAM" id="Phobius"/>
    </source>
</evidence>
<name>A0AA36J0E3_9DINO</name>
<reference evidence="6" key="1">
    <citation type="submission" date="2023-08" db="EMBL/GenBank/DDBJ databases">
        <authorList>
            <person name="Chen Y."/>
            <person name="Shah S."/>
            <person name="Dougan E. K."/>
            <person name="Thang M."/>
            <person name="Chan C."/>
        </authorList>
    </citation>
    <scope>NUCLEOTIDE SEQUENCE</scope>
</reference>
<dbReference type="PANTHER" id="PTHR31652">
    <property type="entry name" value="LIMR FAMILY PROTEIN DDB_G0283707-RELATED"/>
    <property type="match status" value="1"/>
</dbReference>
<accession>A0AA36J0E3</accession>
<dbReference type="GO" id="GO:0016020">
    <property type="term" value="C:membrane"/>
    <property type="evidence" value="ECO:0007669"/>
    <property type="project" value="UniProtKB-SubCell"/>
</dbReference>
<protein>
    <submittedName>
        <fullName evidence="6">Uncharacterized protein</fullName>
    </submittedName>
</protein>